<dbReference type="PROSITE" id="PS50076">
    <property type="entry name" value="DNAJ_2"/>
    <property type="match status" value="1"/>
</dbReference>
<evidence type="ECO:0000259" key="2">
    <source>
        <dbReference type="PROSITE" id="PS50076"/>
    </source>
</evidence>
<evidence type="ECO:0000313" key="4">
    <source>
        <dbReference type="Proteomes" id="UP000001494"/>
    </source>
</evidence>
<sequence length="224" mass="24433" precursor="true">MQILTLLALALALWSWCRPVAAALRIGDLAALIAGLGGFSLLVKGEVIPAVIAILGASIWFLKRQNHASVAKDRAKKYQNFRDSFASAYSTRRKKESFKPYSPSKKPENDTASRFQNTASPKSGAAYSTSRGKPYPSAQKATVAPPSKADKRADIINRIQKIGIPQNRSDALKLLGLNEQADKISIKKSYHQLIALVHPDAGGSEEWARHVNIARDILLKFNAG</sequence>
<organism evidence="3 4">
    <name type="scientific">Zymomonas mobilis subsp. mobilis (strain ATCC 10988 / DSM 424 / LMG 404 / NCIMB 8938 / NRRL B-806 / ZM1)</name>
    <dbReference type="NCBI Taxonomy" id="555217"/>
    <lineage>
        <taxon>Bacteria</taxon>
        <taxon>Pseudomonadati</taxon>
        <taxon>Pseudomonadota</taxon>
        <taxon>Alphaproteobacteria</taxon>
        <taxon>Sphingomonadales</taxon>
        <taxon>Zymomonadaceae</taxon>
        <taxon>Zymomonas</taxon>
    </lineage>
</organism>
<dbReference type="SUPFAM" id="SSF46565">
    <property type="entry name" value="Chaperone J-domain"/>
    <property type="match status" value="1"/>
</dbReference>
<name>A0A0H3G1Y8_ZYMMA</name>
<dbReference type="HOGENOM" id="CLU_1224365_0_0_5"/>
<dbReference type="EMBL" id="CP002850">
    <property type="protein sequence ID" value="AEH62718.1"/>
    <property type="molecule type" value="Genomic_DNA"/>
</dbReference>
<feature type="domain" description="J" evidence="2">
    <location>
        <begin position="170"/>
        <end position="223"/>
    </location>
</feature>
<protein>
    <submittedName>
        <fullName evidence="3">Heat shock protein DnaJ domain protein</fullName>
    </submittedName>
</protein>
<keyword evidence="3" id="KW-0346">Stress response</keyword>
<dbReference type="Gene3D" id="1.10.287.110">
    <property type="entry name" value="DnaJ domain"/>
    <property type="match status" value="1"/>
</dbReference>
<proteinExistence type="predicted"/>
<evidence type="ECO:0000256" key="1">
    <source>
        <dbReference type="SAM" id="MobiDB-lite"/>
    </source>
</evidence>
<evidence type="ECO:0000313" key="3">
    <source>
        <dbReference type="EMBL" id="AEH62718.1"/>
    </source>
</evidence>
<accession>A0A0H3G1Y8</accession>
<feature type="region of interest" description="Disordered" evidence="1">
    <location>
        <begin position="96"/>
        <end position="149"/>
    </location>
</feature>
<dbReference type="KEGG" id="zmm:Zmob_0881"/>
<gene>
    <name evidence="3" type="ordered locus">Zmob_0881</name>
</gene>
<feature type="compositionally biased region" description="Polar residues" evidence="1">
    <location>
        <begin position="112"/>
        <end position="131"/>
    </location>
</feature>
<dbReference type="eggNOG" id="COG2214">
    <property type="taxonomic scope" value="Bacteria"/>
</dbReference>
<dbReference type="AlphaFoldDB" id="A0A0H3G1Y8"/>
<reference evidence="3 4" key="1">
    <citation type="journal article" date="2011" name="J. Bacteriol.">
        <title>Genome sequence of the ethanol-producing Zymomonas mobilis subsp. mobilis lectotype strain ATCC 10988.</title>
        <authorList>
            <person name="Pappas K.M."/>
            <person name="Kouvelis V.N."/>
            <person name="Saunders E."/>
            <person name="Brettin T.S."/>
            <person name="Bruce D."/>
            <person name="Detter C."/>
            <person name="Balakireva M."/>
            <person name="Han C.S."/>
            <person name="Savvakis G."/>
            <person name="Kyrpides N.C."/>
            <person name="Typas M.A."/>
        </authorList>
    </citation>
    <scope>NUCLEOTIDE SEQUENCE [LARGE SCALE GENOMIC DNA]</scope>
    <source>
        <strain evidence="4">ATCC 10988 / DSM 424 / CCUG 17860 / LMG 404 / NCIMB 8938 / NRRL B-806 / ZM1</strain>
    </source>
</reference>
<dbReference type="InterPro" id="IPR001623">
    <property type="entry name" value="DnaJ_domain"/>
</dbReference>
<dbReference type="Proteomes" id="UP000001494">
    <property type="component" value="Chromosome"/>
</dbReference>
<dbReference type="OrthoDB" id="9811070at2"/>
<dbReference type="RefSeq" id="WP_014500763.1">
    <property type="nucleotide sequence ID" value="NC_017262.1"/>
</dbReference>
<dbReference type="CDD" id="cd06257">
    <property type="entry name" value="DnaJ"/>
    <property type="match status" value="1"/>
</dbReference>
<dbReference type="InterPro" id="IPR036869">
    <property type="entry name" value="J_dom_sf"/>
</dbReference>
<dbReference type="SMART" id="SM00271">
    <property type="entry name" value="DnaJ"/>
    <property type="match status" value="1"/>
</dbReference>